<dbReference type="GO" id="GO:0070403">
    <property type="term" value="F:NAD+ binding"/>
    <property type="evidence" value="ECO:0007669"/>
    <property type="project" value="UniProtKB-UniRule"/>
</dbReference>
<evidence type="ECO:0000313" key="7">
    <source>
        <dbReference type="Proteomes" id="UP000263595"/>
    </source>
</evidence>
<comment type="cofactor">
    <cofactor evidence="3">
        <name>Zn(2+)</name>
        <dbReference type="ChEBI" id="CHEBI:29105"/>
    </cofactor>
    <text evidence="3">Binds 1 zinc ion per subunit.</text>
</comment>
<dbReference type="InterPro" id="IPR026590">
    <property type="entry name" value="Ssirtuin_cat_dom"/>
</dbReference>
<feature type="binding site" evidence="3">
    <location>
        <begin position="218"/>
        <end position="220"/>
    </location>
    <ligand>
        <name>NAD(+)</name>
        <dbReference type="ChEBI" id="CHEBI:57540"/>
    </ligand>
</feature>
<accession>A0A383RWL8</accession>
<feature type="binding site" evidence="3">
    <location>
        <position position="64"/>
    </location>
    <ligand>
        <name>substrate</name>
    </ligand>
</feature>
<keyword evidence="3 4" id="KW-0479">Metal-binding</keyword>
<evidence type="ECO:0000259" key="5">
    <source>
        <dbReference type="PROSITE" id="PS50305"/>
    </source>
</evidence>
<keyword evidence="1" id="KW-0808">Transferase</keyword>
<dbReference type="InterPro" id="IPR029035">
    <property type="entry name" value="DHS-like_NAD/FAD-binding_dom"/>
</dbReference>
<protein>
    <recommendedName>
        <fullName evidence="3">NAD-dependent protein deacylase</fullName>
        <ecNumber evidence="3">2.3.1.286</ecNumber>
    </recommendedName>
    <alternativeName>
        <fullName evidence="3">Regulatory protein SIR2 homolog</fullName>
    </alternativeName>
</protein>
<dbReference type="InterPro" id="IPR050134">
    <property type="entry name" value="NAD-dep_sirtuin_deacylases"/>
</dbReference>
<gene>
    <name evidence="6" type="primary">cobB1</name>
    <name evidence="3" type="synonym">cobB</name>
    <name evidence="6" type="ORF">CCOS865_03055</name>
</gene>
<proteinExistence type="inferred from homology"/>
<dbReference type="EC" id="2.3.1.286" evidence="3"/>
<dbReference type="InterPro" id="IPR003000">
    <property type="entry name" value="Sirtuin"/>
</dbReference>
<dbReference type="GO" id="GO:0005737">
    <property type="term" value="C:cytoplasm"/>
    <property type="evidence" value="ECO:0007669"/>
    <property type="project" value="UniProtKB-SubCell"/>
</dbReference>
<dbReference type="PANTHER" id="PTHR11085:SF10">
    <property type="entry name" value="NAD-DEPENDENT PROTEIN DEACYLASE SIRTUIN-5, MITOCHONDRIAL-RELATED"/>
    <property type="match status" value="1"/>
</dbReference>
<feature type="binding site" evidence="3">
    <location>
        <position position="236"/>
    </location>
    <ligand>
        <name>NAD(+)</name>
        <dbReference type="ChEBI" id="CHEBI:57540"/>
    </ligand>
</feature>
<comment type="domain">
    <text evidence="3">2 residues (Tyr-64 and Arg-67) present in a large hydrophobic pocket are probably involved in substrate specificity. They are important for desuccinylation activity, but dispensable for deacetylation activity.</text>
</comment>
<dbReference type="GO" id="GO:0036054">
    <property type="term" value="F:protein-malonyllysine demalonylase activity"/>
    <property type="evidence" value="ECO:0007669"/>
    <property type="project" value="InterPro"/>
</dbReference>
<keyword evidence="2 3" id="KW-0520">NAD</keyword>
<feature type="active site" description="Proton acceptor" evidence="3 4">
    <location>
        <position position="116"/>
    </location>
</feature>
<dbReference type="HAMAP" id="MF_01121">
    <property type="entry name" value="Sirtuin_ClassIII"/>
    <property type="match status" value="1"/>
</dbReference>
<dbReference type="Pfam" id="PF02146">
    <property type="entry name" value="SIR2"/>
    <property type="match status" value="1"/>
</dbReference>
<dbReference type="OrthoDB" id="9800582at2"/>
<feature type="binding site" evidence="3 4">
    <location>
        <position position="124"/>
    </location>
    <ligand>
        <name>Zn(2+)</name>
        <dbReference type="ChEBI" id="CHEBI:29105"/>
    </ligand>
</feature>
<comment type="catalytic activity">
    <reaction evidence="3">
        <text>N(6)-acetyl-L-lysyl-[protein] + NAD(+) + H2O = 2''-O-acetyl-ADP-D-ribose + nicotinamide + L-lysyl-[protein]</text>
        <dbReference type="Rhea" id="RHEA:43636"/>
        <dbReference type="Rhea" id="RHEA-COMP:9752"/>
        <dbReference type="Rhea" id="RHEA-COMP:10731"/>
        <dbReference type="ChEBI" id="CHEBI:15377"/>
        <dbReference type="ChEBI" id="CHEBI:17154"/>
        <dbReference type="ChEBI" id="CHEBI:29969"/>
        <dbReference type="ChEBI" id="CHEBI:57540"/>
        <dbReference type="ChEBI" id="CHEBI:61930"/>
        <dbReference type="ChEBI" id="CHEBI:83767"/>
        <dbReference type="EC" id="2.3.1.286"/>
    </reaction>
</comment>
<dbReference type="Proteomes" id="UP000263595">
    <property type="component" value="Unassembled WGS sequence"/>
</dbReference>
<feature type="binding site" evidence="3 4">
    <location>
        <position position="127"/>
    </location>
    <ligand>
        <name>Zn(2+)</name>
        <dbReference type="ChEBI" id="CHEBI:29105"/>
    </ligand>
</feature>
<comment type="subcellular location">
    <subcellularLocation>
        <location evidence="3">Cytoplasm</location>
    </subcellularLocation>
</comment>
<comment type="catalytic activity">
    <reaction evidence="3">
        <text>N(6)-succinyl-L-lysyl-[protein] + NAD(+) + H2O = 2''-O-succinyl-ADP-D-ribose + nicotinamide + L-lysyl-[protein]</text>
        <dbReference type="Rhea" id="RHEA:47668"/>
        <dbReference type="Rhea" id="RHEA-COMP:9752"/>
        <dbReference type="Rhea" id="RHEA-COMP:11877"/>
        <dbReference type="ChEBI" id="CHEBI:15377"/>
        <dbReference type="ChEBI" id="CHEBI:17154"/>
        <dbReference type="ChEBI" id="CHEBI:29969"/>
        <dbReference type="ChEBI" id="CHEBI:57540"/>
        <dbReference type="ChEBI" id="CHEBI:87830"/>
        <dbReference type="ChEBI" id="CHEBI:87832"/>
    </reaction>
</comment>
<evidence type="ECO:0000313" key="6">
    <source>
        <dbReference type="EMBL" id="SYX90788.1"/>
    </source>
</evidence>
<feature type="domain" description="Deacetylase sirtuin-type" evidence="5">
    <location>
        <begin position="1"/>
        <end position="249"/>
    </location>
</feature>
<evidence type="ECO:0000256" key="3">
    <source>
        <dbReference type="HAMAP-Rule" id="MF_01121"/>
    </source>
</evidence>
<keyword evidence="3 4" id="KW-0862">Zinc</keyword>
<dbReference type="AlphaFoldDB" id="A0A383RWL8"/>
<dbReference type="CDD" id="cd01412">
    <property type="entry name" value="SIRT5_Af1_CobB"/>
    <property type="match status" value="1"/>
</dbReference>
<reference evidence="7" key="1">
    <citation type="submission" date="2018-08" db="EMBL/GenBank/DDBJ databases">
        <authorList>
            <person name="Blom J."/>
        </authorList>
    </citation>
    <scope>NUCLEOTIDE SEQUENCE [LARGE SCALE GENOMIC DNA]</scope>
    <source>
        <strain evidence="7">CCOS 865</strain>
    </source>
</reference>
<keyword evidence="6" id="KW-0378">Hydrolase</keyword>
<dbReference type="RefSeq" id="WP_119142353.1">
    <property type="nucleotide sequence ID" value="NZ_CBCSFL010000011.1"/>
</dbReference>
<evidence type="ECO:0000256" key="1">
    <source>
        <dbReference type="ARBA" id="ARBA00022679"/>
    </source>
</evidence>
<dbReference type="InterPro" id="IPR026591">
    <property type="entry name" value="Sirtuin_cat_small_dom_sf"/>
</dbReference>
<feature type="binding site" evidence="3">
    <location>
        <begin position="98"/>
        <end position="101"/>
    </location>
    <ligand>
        <name>NAD(+)</name>
        <dbReference type="ChEBI" id="CHEBI:57540"/>
    </ligand>
</feature>
<evidence type="ECO:0000256" key="4">
    <source>
        <dbReference type="PROSITE-ProRule" id="PRU00236"/>
    </source>
</evidence>
<name>A0A383RWL8_9PSED</name>
<feature type="binding site" evidence="3">
    <location>
        <position position="67"/>
    </location>
    <ligand>
        <name>substrate</name>
    </ligand>
</feature>
<sequence length="249" mass="26491">MHFDPRLLADARHVVVFTGAGVSAESGIATFRDKLTGLWERFDPAQLASAEGFRRDPALIWGWYEMRRAGIADARPNPAHLAIAELATRVPQLTLITQNVDDLHERAGSHDVIHLHGRLDAARCLACARSVSSALALPEGARDGKRIEPPRCAECDGPLRPGVVWFGESLPEQALSRAFLAAAECDLLLSVGTSGVVQPAALIPGVALEAGARVVHINPQVSGSGHAREFAIAGKAGEVLPRLLSEAFA</sequence>
<dbReference type="EMBL" id="UNOZ01000022">
    <property type="protein sequence ID" value="SYX90788.1"/>
    <property type="molecule type" value="Genomic_DNA"/>
</dbReference>
<dbReference type="SUPFAM" id="SSF52467">
    <property type="entry name" value="DHS-like NAD/FAD-binding domain"/>
    <property type="match status" value="1"/>
</dbReference>
<dbReference type="InterPro" id="IPR027546">
    <property type="entry name" value="Sirtuin_class_III"/>
</dbReference>
<dbReference type="NCBIfam" id="NF001753">
    <property type="entry name" value="PRK00481.1-3"/>
    <property type="match status" value="1"/>
</dbReference>
<dbReference type="GO" id="GO:0036055">
    <property type="term" value="F:protein-succinyllysine desuccinylase activity"/>
    <property type="evidence" value="ECO:0007669"/>
    <property type="project" value="UniProtKB-UniRule"/>
</dbReference>
<dbReference type="Gene3D" id="3.40.50.1220">
    <property type="entry name" value="TPP-binding domain"/>
    <property type="match status" value="1"/>
</dbReference>
<feature type="binding site" evidence="3 4">
    <location>
        <position position="152"/>
    </location>
    <ligand>
        <name>Zn(2+)</name>
        <dbReference type="ChEBI" id="CHEBI:29105"/>
    </ligand>
</feature>
<comment type="caution">
    <text evidence="3">Lacks conserved residue(s) required for the propagation of feature annotation.</text>
</comment>
<dbReference type="GO" id="GO:0008270">
    <property type="term" value="F:zinc ion binding"/>
    <property type="evidence" value="ECO:0007669"/>
    <property type="project" value="UniProtKB-UniRule"/>
</dbReference>
<feature type="binding site" evidence="3">
    <location>
        <begin position="192"/>
        <end position="194"/>
    </location>
    <ligand>
        <name>NAD(+)</name>
        <dbReference type="ChEBI" id="CHEBI:57540"/>
    </ligand>
</feature>
<dbReference type="PANTHER" id="PTHR11085">
    <property type="entry name" value="NAD-DEPENDENT PROTEIN DEACYLASE SIRTUIN-5, MITOCHONDRIAL-RELATED"/>
    <property type="match status" value="1"/>
</dbReference>
<dbReference type="GO" id="GO:0017136">
    <property type="term" value="F:histone deacetylase activity, NAD-dependent"/>
    <property type="evidence" value="ECO:0007669"/>
    <property type="project" value="TreeGrafter"/>
</dbReference>
<dbReference type="Gene3D" id="3.30.1600.10">
    <property type="entry name" value="SIR2/SIRT2 'Small Domain"/>
    <property type="match status" value="1"/>
</dbReference>
<comment type="function">
    <text evidence="3">NAD-dependent lysine deacetylase and desuccinylase that specifically removes acetyl and succinyl groups on target proteins. Modulates the activities of several proteins which are inactive in their acylated form.</text>
</comment>
<keyword evidence="7" id="KW-1185">Reference proteome</keyword>
<dbReference type="PROSITE" id="PS50305">
    <property type="entry name" value="SIRTUIN"/>
    <property type="match status" value="1"/>
</dbReference>
<keyword evidence="3" id="KW-0963">Cytoplasm</keyword>
<comment type="similarity">
    <text evidence="3">Belongs to the sirtuin family. Class III subfamily.</text>
</comment>
<evidence type="ECO:0000256" key="2">
    <source>
        <dbReference type="ARBA" id="ARBA00023027"/>
    </source>
</evidence>
<organism evidence="6 7">
    <name type="scientific">Pseudomonas reidholzensis</name>
    <dbReference type="NCBI Taxonomy" id="1785162"/>
    <lineage>
        <taxon>Bacteria</taxon>
        <taxon>Pseudomonadati</taxon>
        <taxon>Pseudomonadota</taxon>
        <taxon>Gammaproteobacteria</taxon>
        <taxon>Pseudomonadales</taxon>
        <taxon>Pseudomonadaceae</taxon>
        <taxon>Pseudomonas</taxon>
    </lineage>
</organism>
<feature type="binding site" evidence="3 4">
    <location>
        <position position="155"/>
    </location>
    <ligand>
        <name>Zn(2+)</name>
        <dbReference type="ChEBI" id="CHEBI:29105"/>
    </ligand>
</feature>